<keyword evidence="2" id="KW-1185">Reference proteome</keyword>
<accession>A0A3E1EZU9</accession>
<dbReference type="PROSITE" id="PS51257">
    <property type="entry name" value="PROKAR_LIPOPROTEIN"/>
    <property type="match status" value="1"/>
</dbReference>
<dbReference type="EMBL" id="QURB01000002">
    <property type="protein sequence ID" value="RFC54987.1"/>
    <property type="molecule type" value="Genomic_DNA"/>
</dbReference>
<dbReference type="Proteomes" id="UP000257127">
    <property type="component" value="Unassembled WGS sequence"/>
</dbReference>
<evidence type="ECO:0000313" key="1">
    <source>
        <dbReference type="EMBL" id="RFC54987.1"/>
    </source>
</evidence>
<reference evidence="1 2" key="1">
    <citation type="submission" date="2018-08" db="EMBL/GenBank/DDBJ databases">
        <title>The draft genome squence of Brumimicrobium sp. N62.</title>
        <authorList>
            <person name="Du Z.-J."/>
            <person name="Luo H.-R."/>
        </authorList>
    </citation>
    <scope>NUCLEOTIDE SEQUENCE [LARGE SCALE GENOMIC DNA]</scope>
    <source>
        <strain evidence="1 2">N62</strain>
    </source>
</reference>
<evidence type="ECO:0008006" key="3">
    <source>
        <dbReference type="Google" id="ProtNLM"/>
    </source>
</evidence>
<organism evidence="1 2">
    <name type="scientific">Brumimicrobium aurantiacum</name>
    <dbReference type="NCBI Taxonomy" id="1737063"/>
    <lineage>
        <taxon>Bacteria</taxon>
        <taxon>Pseudomonadati</taxon>
        <taxon>Bacteroidota</taxon>
        <taxon>Flavobacteriia</taxon>
        <taxon>Flavobacteriales</taxon>
        <taxon>Crocinitomicaceae</taxon>
        <taxon>Brumimicrobium</taxon>
    </lineage>
</organism>
<dbReference type="OrthoDB" id="1466696at2"/>
<gene>
    <name evidence="1" type="ORF">DXU93_03970</name>
</gene>
<comment type="caution">
    <text evidence="1">The sequence shown here is derived from an EMBL/GenBank/DDBJ whole genome shotgun (WGS) entry which is preliminary data.</text>
</comment>
<evidence type="ECO:0000313" key="2">
    <source>
        <dbReference type="Proteomes" id="UP000257127"/>
    </source>
</evidence>
<proteinExistence type="predicted"/>
<sequence>MKNILLGLSILILSSCGNGNTKSTETEFSSESQFQWDFSRQRKFIYSFSQTVKGENKMDKDRPAEKTYMTGVGHLNVRVKENNLADLSLTDIEMNMIMFNEDGTPRDTMTQKAPANVVQDMKPDGSFGDSNTDILFDMIFPLPNKSLEKGESDEIPMQMPFNANGSRLFSKGQNTLTFTGYEELEGRNCAVLKGVIDISKLDVPEELKGEYECSTTGNATYYFDLENGFYVGADIQMVMDVMMDSETENEDDFGMFMKMKSDNVYKIRLEEIEE</sequence>
<protein>
    <recommendedName>
        <fullName evidence="3">Lipoprotein</fullName>
    </recommendedName>
</protein>
<dbReference type="AlphaFoldDB" id="A0A3E1EZU9"/>
<dbReference type="RefSeq" id="WP_116879966.1">
    <property type="nucleotide sequence ID" value="NZ_QURB01000002.1"/>
</dbReference>
<name>A0A3E1EZU9_9FLAO</name>